<dbReference type="EMBL" id="JAUJYN010000005">
    <property type="protein sequence ID" value="KAK1271228.1"/>
    <property type="molecule type" value="Genomic_DNA"/>
</dbReference>
<name>A0AAV9B393_ACOGR</name>
<comment type="caution">
    <text evidence="1">The sequence shown here is derived from an EMBL/GenBank/DDBJ whole genome shotgun (WGS) entry which is preliminary data.</text>
</comment>
<accession>A0AAV9B393</accession>
<reference evidence="1" key="2">
    <citation type="submission" date="2023-06" db="EMBL/GenBank/DDBJ databases">
        <authorList>
            <person name="Ma L."/>
            <person name="Liu K.-W."/>
            <person name="Li Z."/>
            <person name="Hsiao Y.-Y."/>
            <person name="Qi Y."/>
            <person name="Fu T."/>
            <person name="Tang G."/>
            <person name="Zhang D."/>
            <person name="Sun W.-H."/>
            <person name="Liu D.-K."/>
            <person name="Li Y."/>
            <person name="Chen G.-Z."/>
            <person name="Liu X.-D."/>
            <person name="Liao X.-Y."/>
            <person name="Jiang Y.-T."/>
            <person name="Yu X."/>
            <person name="Hao Y."/>
            <person name="Huang J."/>
            <person name="Zhao X.-W."/>
            <person name="Ke S."/>
            <person name="Chen Y.-Y."/>
            <person name="Wu W.-L."/>
            <person name="Hsu J.-L."/>
            <person name="Lin Y.-F."/>
            <person name="Huang M.-D."/>
            <person name="Li C.-Y."/>
            <person name="Huang L."/>
            <person name="Wang Z.-W."/>
            <person name="Zhao X."/>
            <person name="Zhong W.-Y."/>
            <person name="Peng D.-H."/>
            <person name="Ahmad S."/>
            <person name="Lan S."/>
            <person name="Zhang J.-S."/>
            <person name="Tsai W.-C."/>
            <person name="Van De Peer Y."/>
            <person name="Liu Z.-J."/>
        </authorList>
    </citation>
    <scope>NUCLEOTIDE SEQUENCE</scope>
    <source>
        <strain evidence="1">SCP</strain>
        <tissue evidence="1">Leaves</tissue>
    </source>
</reference>
<organism evidence="1 2">
    <name type="scientific">Acorus gramineus</name>
    <name type="common">Dwarf sweet flag</name>
    <dbReference type="NCBI Taxonomy" id="55184"/>
    <lineage>
        <taxon>Eukaryota</taxon>
        <taxon>Viridiplantae</taxon>
        <taxon>Streptophyta</taxon>
        <taxon>Embryophyta</taxon>
        <taxon>Tracheophyta</taxon>
        <taxon>Spermatophyta</taxon>
        <taxon>Magnoliopsida</taxon>
        <taxon>Liliopsida</taxon>
        <taxon>Acoraceae</taxon>
        <taxon>Acorus</taxon>
    </lineage>
</organism>
<sequence>MKRDPTHPSIYNLFTGGGNLNVTVMVFSYKTELWKKNKEDEERRRPSGVGFCRNTMRTSLFSDRDSFDVRRRRRCCFGDGCCGGGTGTSEGMLGMDWVRKVITAESSARMNELSSNSS</sequence>
<protein>
    <submittedName>
        <fullName evidence="1">Uncharacterized protein</fullName>
    </submittedName>
</protein>
<dbReference type="AlphaFoldDB" id="A0AAV9B393"/>
<dbReference type="Proteomes" id="UP001179952">
    <property type="component" value="Unassembled WGS sequence"/>
</dbReference>
<gene>
    <name evidence="1" type="ORF">QJS04_geneDACA004364</name>
</gene>
<keyword evidence="2" id="KW-1185">Reference proteome</keyword>
<proteinExistence type="predicted"/>
<reference evidence="1" key="1">
    <citation type="journal article" date="2023" name="Nat. Commun.">
        <title>Diploid and tetraploid genomes of Acorus and the evolution of monocots.</title>
        <authorList>
            <person name="Ma L."/>
            <person name="Liu K.W."/>
            <person name="Li Z."/>
            <person name="Hsiao Y.Y."/>
            <person name="Qi Y."/>
            <person name="Fu T."/>
            <person name="Tang G.D."/>
            <person name="Zhang D."/>
            <person name="Sun W.H."/>
            <person name="Liu D.K."/>
            <person name="Li Y."/>
            <person name="Chen G.Z."/>
            <person name="Liu X.D."/>
            <person name="Liao X.Y."/>
            <person name="Jiang Y.T."/>
            <person name="Yu X."/>
            <person name="Hao Y."/>
            <person name="Huang J."/>
            <person name="Zhao X.W."/>
            <person name="Ke S."/>
            <person name="Chen Y.Y."/>
            <person name="Wu W.L."/>
            <person name="Hsu J.L."/>
            <person name="Lin Y.F."/>
            <person name="Huang M.D."/>
            <person name="Li C.Y."/>
            <person name="Huang L."/>
            <person name="Wang Z.W."/>
            <person name="Zhao X."/>
            <person name="Zhong W.Y."/>
            <person name="Peng D.H."/>
            <person name="Ahmad S."/>
            <person name="Lan S."/>
            <person name="Zhang J.S."/>
            <person name="Tsai W.C."/>
            <person name="Van de Peer Y."/>
            <person name="Liu Z.J."/>
        </authorList>
    </citation>
    <scope>NUCLEOTIDE SEQUENCE</scope>
    <source>
        <strain evidence="1">SCP</strain>
    </source>
</reference>
<evidence type="ECO:0000313" key="1">
    <source>
        <dbReference type="EMBL" id="KAK1271228.1"/>
    </source>
</evidence>
<evidence type="ECO:0000313" key="2">
    <source>
        <dbReference type="Proteomes" id="UP001179952"/>
    </source>
</evidence>